<protein>
    <submittedName>
        <fullName evidence="3">Periplasmic protein</fullName>
    </submittedName>
</protein>
<feature type="domain" description="BON" evidence="2">
    <location>
        <begin position="3"/>
        <end position="71"/>
    </location>
</feature>
<comment type="caution">
    <text evidence="3">The sequence shown here is derived from an EMBL/GenBank/DDBJ whole genome shotgun (WGS) entry which is preliminary data.</text>
</comment>
<evidence type="ECO:0000313" key="4">
    <source>
        <dbReference type="Proteomes" id="UP000035170"/>
    </source>
</evidence>
<dbReference type="Proteomes" id="UP000035170">
    <property type="component" value="Unassembled WGS sequence"/>
</dbReference>
<evidence type="ECO:0000259" key="2">
    <source>
        <dbReference type="PROSITE" id="PS50914"/>
    </source>
</evidence>
<dbReference type="Pfam" id="PF04972">
    <property type="entry name" value="BON"/>
    <property type="match status" value="3"/>
</dbReference>
<keyword evidence="1" id="KW-0732">Signal</keyword>
<gene>
    <name evidence="3" type="ORF">VPARA_57050</name>
</gene>
<keyword evidence="4" id="KW-1185">Reference proteome</keyword>
<evidence type="ECO:0000313" key="3">
    <source>
        <dbReference type="EMBL" id="KLN53224.1"/>
    </source>
</evidence>
<dbReference type="InterPro" id="IPR051686">
    <property type="entry name" value="Lipoprotein_DolP"/>
</dbReference>
<evidence type="ECO:0000256" key="1">
    <source>
        <dbReference type="ARBA" id="ARBA00022729"/>
    </source>
</evidence>
<proteinExistence type="predicted"/>
<accession>A0A0H2LSM1</accession>
<feature type="domain" description="BON" evidence="2">
    <location>
        <begin position="78"/>
        <end position="146"/>
    </location>
</feature>
<dbReference type="Gene3D" id="3.30.1340.30">
    <property type="match status" value="3"/>
</dbReference>
<dbReference type="PANTHER" id="PTHR34606:SF4">
    <property type="entry name" value="OUTER MEMBRANE LIPOPROTEIN DOLP"/>
    <property type="match status" value="1"/>
</dbReference>
<sequence>MKTDAQLRDDIQAELAWDPSFKASDVGVIVKDGVVTLTGHLASFAEKYAVERAVQRVHGVKAVAVEITVKLPFDHERTDADVAQAAERALEWNVLVPDGKIHPMVEKGWLTLNGEVEWDYQRRAAESAVRTLMGVRGVSNLVTVTPKVKPADVEKKIHDALARQAEREAKHLAITVTGSQVTLRGKVHSWAERNAVQGAAWAAPGVSVVVNDLAVDN</sequence>
<dbReference type="InterPro" id="IPR014004">
    <property type="entry name" value="Transpt-assoc_nodulatn_dom_bac"/>
</dbReference>
<dbReference type="PROSITE" id="PS50914">
    <property type="entry name" value="BON"/>
    <property type="match status" value="3"/>
</dbReference>
<dbReference type="AlphaFoldDB" id="A0A0H2LSM1"/>
<organism evidence="3 4">
    <name type="scientific">Variovorax paradoxus</name>
    <dbReference type="NCBI Taxonomy" id="34073"/>
    <lineage>
        <taxon>Bacteria</taxon>
        <taxon>Pseudomonadati</taxon>
        <taxon>Pseudomonadota</taxon>
        <taxon>Betaproteobacteria</taxon>
        <taxon>Burkholderiales</taxon>
        <taxon>Comamonadaceae</taxon>
        <taxon>Variovorax</taxon>
    </lineage>
</organism>
<dbReference type="InterPro" id="IPR007055">
    <property type="entry name" value="BON_dom"/>
</dbReference>
<dbReference type="RefSeq" id="WP_021003735.1">
    <property type="nucleotide sequence ID" value="NZ_JZWI01000037.1"/>
</dbReference>
<dbReference type="PANTHER" id="PTHR34606">
    <property type="entry name" value="BON DOMAIN-CONTAINING PROTEIN"/>
    <property type="match status" value="1"/>
</dbReference>
<dbReference type="SMART" id="SM00749">
    <property type="entry name" value="BON"/>
    <property type="match status" value="3"/>
</dbReference>
<name>A0A0H2LSM1_VARPD</name>
<reference evidence="3 4" key="1">
    <citation type="submission" date="2015-03" db="EMBL/GenBank/DDBJ databases">
        <title>Genome sequence of Variovorax paradoxus TBEA6.</title>
        <authorList>
            <person name="Poehlein A."/>
            <person name="Schuldes J."/>
            <person name="Wuebbeler J.H."/>
            <person name="Hiessl S."/>
            <person name="Steinbuechel A."/>
            <person name="Daniel R."/>
        </authorList>
    </citation>
    <scope>NUCLEOTIDE SEQUENCE [LARGE SCALE GENOMIC DNA]</scope>
    <source>
        <strain evidence="3 4">TBEA6</strain>
    </source>
</reference>
<dbReference type="EMBL" id="JZWI01000037">
    <property type="protein sequence ID" value="KLN53224.1"/>
    <property type="molecule type" value="Genomic_DNA"/>
</dbReference>
<dbReference type="PATRIC" id="fig|34073.19.peg.5853"/>
<feature type="domain" description="BON" evidence="2">
    <location>
        <begin position="149"/>
        <end position="217"/>
    </location>
</feature>